<reference evidence="5" key="1">
    <citation type="journal article" date="2018" name="Front. Physiol.">
        <title>Sex- and Tissue-Specific Expression Profiles of Odorant Binding Protein and Chemosensory Protein Genes in Bradysia odoriphaga (Diptera: Sciaridae).</title>
        <authorList>
            <person name="Zhao Y."/>
            <person name="Ding J."/>
            <person name="Zhang Z."/>
            <person name="Liu F."/>
            <person name="Zhou C."/>
            <person name="Mu W."/>
        </authorList>
    </citation>
    <scope>NUCLEOTIDE SEQUENCE</scope>
</reference>
<dbReference type="Pfam" id="PF01395">
    <property type="entry name" value="PBP_GOBP"/>
    <property type="match status" value="1"/>
</dbReference>
<evidence type="ECO:0000256" key="1">
    <source>
        <dbReference type="ARBA" id="ARBA00004613"/>
    </source>
</evidence>
<dbReference type="InterPro" id="IPR036728">
    <property type="entry name" value="PBP_GOBP_sf"/>
</dbReference>
<evidence type="ECO:0000256" key="4">
    <source>
        <dbReference type="SAM" id="SignalP"/>
    </source>
</evidence>
<dbReference type="Gene3D" id="1.10.238.20">
    <property type="entry name" value="Pheromone/general odorant binding protein domain"/>
    <property type="match status" value="1"/>
</dbReference>
<proteinExistence type="evidence at transcript level"/>
<evidence type="ECO:0000313" key="5">
    <source>
        <dbReference type="EMBL" id="AWC08415.1"/>
    </source>
</evidence>
<sequence length="168" mass="19596">MIFDCKLNLSIVLWLANTTLTAAFINDTWPPQVIIEAFDMVGFAEKCLKETNADIKKLEEFTFAHDLTNLPDDRSLKCYMACIFRQYQFLQPDNPRLQLQTLFNVFPAMTDDERSHFLKMASGCTKLRAKDPCDAVYIANVCMKRNANDYYYIPYDVEYWSNRNKNGK</sequence>
<name>A0A2S0X9G0_9DIPT</name>
<dbReference type="SUPFAM" id="SSF47565">
    <property type="entry name" value="Insect pheromone/odorant-binding proteins"/>
    <property type="match status" value="1"/>
</dbReference>
<dbReference type="GO" id="GO:0005549">
    <property type="term" value="F:odorant binding"/>
    <property type="evidence" value="ECO:0007669"/>
    <property type="project" value="InterPro"/>
</dbReference>
<evidence type="ECO:0000256" key="3">
    <source>
        <dbReference type="ARBA" id="ARBA00022525"/>
    </source>
</evidence>
<evidence type="ECO:0000256" key="2">
    <source>
        <dbReference type="ARBA" id="ARBA00008098"/>
    </source>
</evidence>
<comment type="similarity">
    <text evidence="2">Belongs to the PBP/GOBP family.</text>
</comment>
<dbReference type="CDD" id="cd23992">
    <property type="entry name" value="PBP_GOBP"/>
    <property type="match status" value="1"/>
</dbReference>
<dbReference type="GO" id="GO:0005576">
    <property type="term" value="C:extracellular region"/>
    <property type="evidence" value="ECO:0007669"/>
    <property type="project" value="UniProtKB-SubCell"/>
</dbReference>
<protein>
    <submittedName>
        <fullName evidence="5">Odorant-binding protein 4</fullName>
    </submittedName>
</protein>
<feature type="chain" id="PRO_5015707509" evidence="4">
    <location>
        <begin position="24"/>
        <end position="168"/>
    </location>
</feature>
<keyword evidence="3" id="KW-0964">Secreted</keyword>
<feature type="signal peptide" evidence="4">
    <location>
        <begin position="1"/>
        <end position="23"/>
    </location>
</feature>
<comment type="subcellular location">
    <subcellularLocation>
        <location evidence="1">Secreted</location>
    </subcellularLocation>
</comment>
<organism evidence="5">
    <name type="scientific">Bradysia odoriphaga</name>
    <dbReference type="NCBI Taxonomy" id="1564500"/>
    <lineage>
        <taxon>Eukaryota</taxon>
        <taxon>Metazoa</taxon>
        <taxon>Ecdysozoa</taxon>
        <taxon>Arthropoda</taxon>
        <taxon>Hexapoda</taxon>
        <taxon>Insecta</taxon>
        <taxon>Pterygota</taxon>
        <taxon>Neoptera</taxon>
        <taxon>Endopterygota</taxon>
        <taxon>Diptera</taxon>
        <taxon>Nematocera</taxon>
        <taxon>Sciaroidea</taxon>
        <taxon>Sciaridae</taxon>
        <taxon>Bradysia</taxon>
    </lineage>
</organism>
<gene>
    <name evidence="5" type="primary">OBP4</name>
</gene>
<dbReference type="InterPro" id="IPR006170">
    <property type="entry name" value="PBP/GOBP"/>
</dbReference>
<accession>A0A2S0X9G0</accession>
<dbReference type="EMBL" id="MG544124">
    <property type="protein sequence ID" value="AWC08415.1"/>
    <property type="molecule type" value="mRNA"/>
</dbReference>
<dbReference type="SMART" id="SM00708">
    <property type="entry name" value="PhBP"/>
    <property type="match status" value="1"/>
</dbReference>
<dbReference type="AlphaFoldDB" id="A0A2S0X9G0"/>
<keyword evidence="4" id="KW-0732">Signal</keyword>